<feature type="domain" description="ABC3 transporter permease C-terminal" evidence="9">
    <location>
        <begin position="833"/>
        <end position="948"/>
    </location>
</feature>
<dbReference type="PANTHER" id="PTHR30572">
    <property type="entry name" value="MEMBRANE COMPONENT OF TRANSPORTER-RELATED"/>
    <property type="match status" value="1"/>
</dbReference>
<dbReference type="PANTHER" id="PTHR30572:SF4">
    <property type="entry name" value="ABC TRANSPORTER PERMEASE YTRF"/>
    <property type="match status" value="1"/>
</dbReference>
<keyword evidence="4 8" id="KW-1133">Transmembrane helix</keyword>
<name>A0A1Q4V0N9_9ACTN</name>
<sequence length="964" mass="98314">MPWVRTRLRSAPGTAFALALLVLLTAALAAAFPLAMDSSRDKALRQAVAETTPHRTTIQFNAPQPGLEHSPEEREAALGADKIRAEYEGVIDALRAPIVADRDQSSFGVRTSEPPESWEKWLPRPRGLHPRFVLSTQQDLASHARVREGRMPRTDGTVTSRSPEVEAVVTEETAARLNIKTGALIRIPGELRGPLGIRITGIVTPENPRGAYWSTHDVLRTPSLVRVPSRVPDPPTYWLAGLLLPPDAAPALLDIPGQPERYWNIAPDTGSLDGGELSALQAAVTATVDGGGLLEVRRATDVNTAARTELDDVLIAHQKLSAGITPLITVAATGTATVALVVLLMSGGLAAGRRHAEFTVLRARGASLRALGGRLFAETAVVAVPAGALGFLAALLLVGEGRPWLAAGAAGAVTLVACVALPVRAMATHRPVRVSQDREDLTSARPSRHRTVAELTALAVAVSAVVALRRRGTSGGEGLVALAPVLVGVIAALLLVRLHPLPLRALARPVGRLRGLTGKLALARAARGSASAVLPLLALLTALTTAAFGGSVLAGVADTRERAALLATGADARVDARYLLGAGAAKRVASVDGVDGVTEAAVDYTAMAEGLGGDPATDTGTASGSGSGSASGTSSAGTADGADGAGATGPDLRVPLAVVDAKAYARLSERVGVGAFPPSVLTDGGGDGSGGSGEGGDGSGGSGNAQGSGDGDGRVVPALAAPATAARLGDKPVTLLVDGERVKVRVAAVRASTPAVQAAGFLVVDARALGGPLRPTTLLLTGDRLDREPLAKAAGDETVVHLRTEERARYADSPLQSGAERIYLAAVAAGAGYAALALLLSLARAAPERAALLARLRTMGLTRRDGRRLLVLESLPQALLASAGGAVAGWAAIRLLAPGTDLTAVALAAAAGGTTAPIAGLRADPVSLLVPSLAVVVLTVGVAALQAWWTGRRDSVQELRIGDR</sequence>
<feature type="transmembrane region" description="Helical" evidence="8">
    <location>
        <begin position="480"/>
        <end position="498"/>
    </location>
</feature>
<protein>
    <recommendedName>
        <fullName evidence="9">ABC3 transporter permease C-terminal domain-containing protein</fullName>
    </recommendedName>
</protein>
<feature type="transmembrane region" description="Helical" evidence="8">
    <location>
        <begin position="532"/>
        <end position="557"/>
    </location>
</feature>
<comment type="caution">
    <text evidence="10">The sequence shown here is derived from an EMBL/GenBank/DDBJ whole genome shotgun (WGS) entry which is preliminary data.</text>
</comment>
<feature type="compositionally biased region" description="Gly residues" evidence="7">
    <location>
        <begin position="683"/>
        <end position="710"/>
    </location>
</feature>
<comment type="similarity">
    <text evidence="6">Belongs to the ABC-4 integral membrane protein family.</text>
</comment>
<organism evidence="10 11">
    <name type="scientific">Streptomyces uncialis</name>
    <dbReference type="NCBI Taxonomy" id="1048205"/>
    <lineage>
        <taxon>Bacteria</taxon>
        <taxon>Bacillati</taxon>
        <taxon>Actinomycetota</taxon>
        <taxon>Actinomycetes</taxon>
        <taxon>Kitasatosporales</taxon>
        <taxon>Streptomycetaceae</taxon>
        <taxon>Streptomyces</taxon>
    </lineage>
</organism>
<dbReference type="GO" id="GO:0005886">
    <property type="term" value="C:plasma membrane"/>
    <property type="evidence" value="ECO:0007669"/>
    <property type="project" value="UniProtKB-SubCell"/>
</dbReference>
<dbReference type="InterPro" id="IPR050250">
    <property type="entry name" value="Macrolide_Exporter_MacB"/>
</dbReference>
<dbReference type="GO" id="GO:0022857">
    <property type="term" value="F:transmembrane transporter activity"/>
    <property type="evidence" value="ECO:0007669"/>
    <property type="project" value="TreeGrafter"/>
</dbReference>
<evidence type="ECO:0000256" key="3">
    <source>
        <dbReference type="ARBA" id="ARBA00022692"/>
    </source>
</evidence>
<dbReference type="Pfam" id="PF02687">
    <property type="entry name" value="FtsX"/>
    <property type="match status" value="1"/>
</dbReference>
<dbReference type="InterPro" id="IPR003838">
    <property type="entry name" value="ABC3_permease_C"/>
</dbReference>
<feature type="region of interest" description="Disordered" evidence="7">
    <location>
        <begin position="611"/>
        <end position="651"/>
    </location>
</feature>
<dbReference type="EMBL" id="LFBV01000010">
    <property type="protein sequence ID" value="OKH91381.1"/>
    <property type="molecule type" value="Genomic_DNA"/>
</dbReference>
<evidence type="ECO:0000259" key="9">
    <source>
        <dbReference type="Pfam" id="PF02687"/>
    </source>
</evidence>
<evidence type="ECO:0000256" key="5">
    <source>
        <dbReference type="ARBA" id="ARBA00023136"/>
    </source>
</evidence>
<keyword evidence="11" id="KW-1185">Reference proteome</keyword>
<feature type="transmembrane region" description="Helical" evidence="8">
    <location>
        <begin position="868"/>
        <end position="890"/>
    </location>
</feature>
<feature type="transmembrane region" description="Helical" evidence="8">
    <location>
        <begin position="373"/>
        <end position="398"/>
    </location>
</feature>
<dbReference type="AlphaFoldDB" id="A0A1Q4V0N9"/>
<accession>A0A1Q4V0N9</accession>
<evidence type="ECO:0000313" key="10">
    <source>
        <dbReference type="EMBL" id="OKH91381.1"/>
    </source>
</evidence>
<dbReference type="Proteomes" id="UP000186455">
    <property type="component" value="Unassembled WGS sequence"/>
</dbReference>
<dbReference type="STRING" id="1048205.AB852_31960"/>
<keyword evidence="2" id="KW-1003">Cell membrane</keyword>
<evidence type="ECO:0000256" key="8">
    <source>
        <dbReference type="SAM" id="Phobius"/>
    </source>
</evidence>
<reference evidence="10 11" key="1">
    <citation type="submission" date="2015-06" db="EMBL/GenBank/DDBJ databases">
        <title>Cloning and characterization of the uncialamcin biosynthetic gene cluster.</title>
        <authorList>
            <person name="Yan X."/>
            <person name="Huang T."/>
            <person name="Ge H."/>
            <person name="Shen B."/>
        </authorList>
    </citation>
    <scope>NUCLEOTIDE SEQUENCE [LARGE SCALE GENOMIC DNA]</scope>
    <source>
        <strain evidence="10 11">DCA2648</strain>
    </source>
</reference>
<feature type="transmembrane region" description="Helical" evidence="8">
    <location>
        <begin position="404"/>
        <end position="423"/>
    </location>
</feature>
<feature type="transmembrane region" description="Helical" evidence="8">
    <location>
        <begin position="928"/>
        <end position="949"/>
    </location>
</feature>
<feature type="compositionally biased region" description="Low complexity" evidence="7">
    <location>
        <begin position="630"/>
        <end position="642"/>
    </location>
</feature>
<evidence type="ECO:0000256" key="7">
    <source>
        <dbReference type="SAM" id="MobiDB-lite"/>
    </source>
</evidence>
<comment type="subcellular location">
    <subcellularLocation>
        <location evidence="1">Cell membrane</location>
        <topology evidence="1">Multi-pass membrane protein</topology>
    </subcellularLocation>
</comment>
<keyword evidence="3 8" id="KW-0812">Transmembrane</keyword>
<keyword evidence="5 8" id="KW-0472">Membrane</keyword>
<evidence type="ECO:0000256" key="2">
    <source>
        <dbReference type="ARBA" id="ARBA00022475"/>
    </source>
</evidence>
<feature type="region of interest" description="Disordered" evidence="7">
    <location>
        <begin position="675"/>
        <end position="715"/>
    </location>
</feature>
<evidence type="ECO:0000256" key="1">
    <source>
        <dbReference type="ARBA" id="ARBA00004651"/>
    </source>
</evidence>
<proteinExistence type="inferred from homology"/>
<evidence type="ECO:0000256" key="6">
    <source>
        <dbReference type="ARBA" id="ARBA00038076"/>
    </source>
</evidence>
<evidence type="ECO:0000313" key="11">
    <source>
        <dbReference type="Proteomes" id="UP000186455"/>
    </source>
</evidence>
<gene>
    <name evidence="10" type="ORF">AB852_31960</name>
</gene>
<feature type="transmembrane region" description="Helical" evidence="8">
    <location>
        <begin position="327"/>
        <end position="352"/>
    </location>
</feature>
<evidence type="ECO:0000256" key="4">
    <source>
        <dbReference type="ARBA" id="ARBA00022989"/>
    </source>
</evidence>
<feature type="transmembrane region" description="Helical" evidence="8">
    <location>
        <begin position="902"/>
        <end position="921"/>
    </location>
</feature>